<protein>
    <submittedName>
        <fullName evidence="1">ORFRU6-R</fullName>
    </submittedName>
</protein>
<accession>Q9J2H7</accession>
<proteinExistence type="predicted"/>
<dbReference type="EMBL" id="AF210726">
    <property type="protein sequence ID" value="AAF60064.1"/>
    <property type="molecule type" value="Genomic_DNA"/>
</dbReference>
<evidence type="ECO:0000313" key="2">
    <source>
        <dbReference type="Proteomes" id="UP000162467"/>
    </source>
</evidence>
<organism evidence="1 2">
    <name type="scientific">Rhesus monkey rhadinovirus H26-95</name>
    <dbReference type="NCBI Taxonomy" id="69256"/>
    <lineage>
        <taxon>Viruses</taxon>
        <taxon>Duplodnaviria</taxon>
        <taxon>Heunggongvirae</taxon>
        <taxon>Peploviricota</taxon>
        <taxon>Herviviricetes</taxon>
        <taxon>Herpesvirales</taxon>
        <taxon>Orthoherpesviridae</taxon>
        <taxon>Gammaherpesvirinae</taxon>
        <taxon>Rhadinovirus</taxon>
        <taxon>Rhadinovirus macacinegamma5</taxon>
        <taxon>Macacine gammaherpesvirus 5</taxon>
    </lineage>
</organism>
<dbReference type="Proteomes" id="UP000162467">
    <property type="component" value="Genome"/>
</dbReference>
<reference evidence="1 2" key="1">
    <citation type="journal article" date="2000" name="J. Virol.">
        <title>The primary sequence of rhesus monkey rhadinovirus isolate 26-95: sequence similarities to Kaposi's sarcoma-associated herpesvirus and rhesus monkey rhadinovirus isolate 17577.</title>
        <authorList>
            <person name="Alexander L."/>
            <person name="Denekamp L."/>
            <person name="Knapp A."/>
            <person name="Auerbach M.R."/>
            <person name="Damania B."/>
            <person name="Desrosiers R.C."/>
        </authorList>
    </citation>
    <scope>NUCLEOTIDE SEQUENCE [LARGE SCALE GENOMIC DNA]</scope>
    <source>
        <strain evidence="1">Macaca mulatta rhadinovirus isolate 26-95</strain>
    </source>
</reference>
<evidence type="ECO:0000313" key="1">
    <source>
        <dbReference type="EMBL" id="AAF60064.1"/>
    </source>
</evidence>
<gene>
    <name evidence="1" type="primary">ORFRU6-R</name>
</gene>
<sequence>MNHQEYGQRASVQPPSNRAAPYIRIAFRTNTGRSMVAGGWHCAIFPAFQRVRKGPGYRGFPKHHPAHRGCG</sequence>
<name>Q9J2H7_9GAMA</name>